<dbReference type="KEGG" id="aqu:100641219"/>
<dbReference type="AlphaFoldDB" id="A0A1X7U7U9"/>
<protein>
    <submittedName>
        <fullName evidence="5">Uncharacterized protein</fullName>
    </submittedName>
</protein>
<dbReference type="InParanoid" id="A0A1X7U7U9"/>
<sequence length="238" mass="26034">MADDEGGLDWEADDFDPDSFDPDAGFVAKGEWEGEDEGIEKEIEKAKQEKAAPTSTGAIKKPKQDRIEEKKAQRRAQELSAAAKEGTPTPEEILAEKLRLQQVQKDADLEVAKQLFGVTGGDSNVVVPETSEEFDEFLQLLKTRLLLLAGSPHYVGFMDNLLRSCCAGLDSEDLRKLSGTLSLMATEKSKAVKSTKTKKKGGAKGTIATGKASKKADLSAFGEYDEHDDYDDDSYDFM</sequence>
<dbReference type="FunCoup" id="A0A1X7U7U9">
    <property type="interactions" value="630"/>
</dbReference>
<dbReference type="Proteomes" id="UP000007879">
    <property type="component" value="Unassembled WGS sequence"/>
</dbReference>
<evidence type="ECO:0000313" key="5">
    <source>
        <dbReference type="EnsemblMetazoa" id="Aqu2.1.23569_001"/>
    </source>
</evidence>
<name>A0A1X7U7U9_AMPQE</name>
<reference evidence="6" key="1">
    <citation type="journal article" date="2010" name="Nature">
        <title>The Amphimedon queenslandica genome and the evolution of animal complexity.</title>
        <authorList>
            <person name="Srivastava M."/>
            <person name="Simakov O."/>
            <person name="Chapman J."/>
            <person name="Fahey B."/>
            <person name="Gauthier M.E."/>
            <person name="Mitros T."/>
            <person name="Richards G.S."/>
            <person name="Conaco C."/>
            <person name="Dacre M."/>
            <person name="Hellsten U."/>
            <person name="Larroux C."/>
            <person name="Putnam N.H."/>
            <person name="Stanke M."/>
            <person name="Adamska M."/>
            <person name="Darling A."/>
            <person name="Degnan S.M."/>
            <person name="Oakley T.H."/>
            <person name="Plachetzki D.C."/>
            <person name="Zhai Y."/>
            <person name="Adamski M."/>
            <person name="Calcino A."/>
            <person name="Cummins S.F."/>
            <person name="Goodstein D.M."/>
            <person name="Harris C."/>
            <person name="Jackson D.J."/>
            <person name="Leys S.P."/>
            <person name="Shu S."/>
            <person name="Woodcroft B.J."/>
            <person name="Vervoort M."/>
            <person name="Kosik K.S."/>
            <person name="Manning G."/>
            <person name="Degnan B.M."/>
            <person name="Rokhsar D.S."/>
        </authorList>
    </citation>
    <scope>NUCLEOTIDE SEQUENCE [LARGE SCALE GENOMIC DNA]</scope>
</reference>
<dbReference type="OMA" id="KPHYALW"/>
<dbReference type="STRING" id="400682.A0A1X7U7U9"/>
<proteinExistence type="predicted"/>
<keyword evidence="2" id="KW-0396">Initiation factor</keyword>
<organism evidence="5">
    <name type="scientific">Amphimedon queenslandica</name>
    <name type="common">Sponge</name>
    <dbReference type="NCBI Taxonomy" id="400682"/>
    <lineage>
        <taxon>Eukaryota</taxon>
        <taxon>Metazoa</taxon>
        <taxon>Porifera</taxon>
        <taxon>Demospongiae</taxon>
        <taxon>Heteroscleromorpha</taxon>
        <taxon>Haplosclerida</taxon>
        <taxon>Niphatidae</taxon>
        <taxon>Amphimedon</taxon>
    </lineage>
</organism>
<accession>A0A1X7U7U9</accession>
<reference evidence="5" key="2">
    <citation type="submission" date="2017-05" db="UniProtKB">
        <authorList>
            <consortium name="EnsemblMetazoa"/>
        </authorList>
    </citation>
    <scope>IDENTIFICATION</scope>
</reference>
<dbReference type="OrthoDB" id="20381at2759"/>
<feature type="compositionally biased region" description="Basic and acidic residues" evidence="4">
    <location>
        <begin position="62"/>
        <end position="77"/>
    </location>
</feature>
<keyword evidence="6" id="KW-1185">Reference proteome</keyword>
<evidence type="ECO:0000313" key="6">
    <source>
        <dbReference type="Proteomes" id="UP000007879"/>
    </source>
</evidence>
<dbReference type="eggNOG" id="KOG4813">
    <property type="taxonomic scope" value="Eukaryota"/>
</dbReference>
<dbReference type="InterPro" id="IPR023194">
    <property type="entry name" value="eIF3-like_dom_sf"/>
</dbReference>
<evidence type="ECO:0000256" key="2">
    <source>
        <dbReference type="ARBA" id="ARBA00022540"/>
    </source>
</evidence>
<dbReference type="EnsemblMetazoa" id="XM_003388777.3">
    <property type="protein sequence ID" value="XP_003388825.1"/>
    <property type="gene ID" value="LOC100641219"/>
</dbReference>
<dbReference type="GO" id="GO:0005852">
    <property type="term" value="C:eukaryotic translation initiation factor 3 complex"/>
    <property type="evidence" value="ECO:0007669"/>
    <property type="project" value="InterPro"/>
</dbReference>
<feature type="region of interest" description="Disordered" evidence="4">
    <location>
        <begin position="1"/>
        <end position="89"/>
    </location>
</feature>
<feature type="compositionally biased region" description="Basic residues" evidence="4">
    <location>
        <begin position="192"/>
        <end position="202"/>
    </location>
</feature>
<feature type="compositionally biased region" description="Basic and acidic residues" evidence="4">
    <location>
        <begin position="40"/>
        <end position="50"/>
    </location>
</feature>
<dbReference type="EnsemblMetazoa" id="Aqu2.1.23569_001">
    <property type="protein sequence ID" value="Aqu2.1.23569_001"/>
    <property type="gene ID" value="Aqu2.1.23569"/>
</dbReference>
<dbReference type="GO" id="GO:0003743">
    <property type="term" value="F:translation initiation factor activity"/>
    <property type="evidence" value="ECO:0007669"/>
    <property type="project" value="UniProtKB-KW"/>
</dbReference>
<dbReference type="Pfam" id="PF08597">
    <property type="entry name" value="eIF3_subunit"/>
    <property type="match status" value="1"/>
</dbReference>
<evidence type="ECO:0000256" key="4">
    <source>
        <dbReference type="SAM" id="MobiDB-lite"/>
    </source>
</evidence>
<dbReference type="PANTHER" id="PTHR21681">
    <property type="entry name" value="EUKARYOTIC TRANSLATION INITIATION FACTOR 3 SUBUNIT J"/>
    <property type="match status" value="1"/>
</dbReference>
<keyword evidence="1" id="KW-0963">Cytoplasm</keyword>
<feature type="region of interest" description="Disordered" evidence="4">
    <location>
        <begin position="192"/>
        <end position="214"/>
    </location>
</feature>
<dbReference type="InterPro" id="IPR013906">
    <property type="entry name" value="eIF3j"/>
</dbReference>
<evidence type="ECO:0000256" key="3">
    <source>
        <dbReference type="ARBA" id="ARBA00022917"/>
    </source>
</evidence>
<feature type="compositionally biased region" description="Acidic residues" evidence="4">
    <location>
        <begin position="1"/>
        <end position="21"/>
    </location>
</feature>
<keyword evidence="3" id="KW-0648">Protein biosynthesis</keyword>
<gene>
    <name evidence="5" type="primary">100641219</name>
</gene>
<dbReference type="Gene3D" id="1.10.246.60">
    <property type="entry name" value="Eukaryotic translation initiation factor 3 like domains"/>
    <property type="match status" value="1"/>
</dbReference>
<dbReference type="PANTHER" id="PTHR21681:SF0">
    <property type="entry name" value="EUKARYOTIC TRANSLATION INITIATION FACTOR 3 SUBUNIT J"/>
    <property type="match status" value="1"/>
</dbReference>
<evidence type="ECO:0000256" key="1">
    <source>
        <dbReference type="ARBA" id="ARBA00022490"/>
    </source>
</evidence>